<dbReference type="Proteomes" id="UP001189429">
    <property type="component" value="Unassembled WGS sequence"/>
</dbReference>
<feature type="compositionally biased region" description="Acidic residues" evidence="1">
    <location>
        <begin position="560"/>
        <end position="570"/>
    </location>
</feature>
<feature type="region of interest" description="Disordered" evidence="1">
    <location>
        <begin position="536"/>
        <end position="573"/>
    </location>
</feature>
<gene>
    <name evidence="2" type="ORF">PCOR1329_LOCUS7658</name>
</gene>
<organism evidence="2 3">
    <name type="scientific">Prorocentrum cordatum</name>
    <dbReference type="NCBI Taxonomy" id="2364126"/>
    <lineage>
        <taxon>Eukaryota</taxon>
        <taxon>Sar</taxon>
        <taxon>Alveolata</taxon>
        <taxon>Dinophyceae</taxon>
        <taxon>Prorocentrales</taxon>
        <taxon>Prorocentraceae</taxon>
        <taxon>Prorocentrum</taxon>
    </lineage>
</organism>
<name>A0ABN9Q0I1_9DINO</name>
<feature type="compositionally biased region" description="Basic and acidic residues" evidence="1">
    <location>
        <begin position="610"/>
        <end position="624"/>
    </location>
</feature>
<feature type="region of interest" description="Disordered" evidence="1">
    <location>
        <begin position="610"/>
        <end position="653"/>
    </location>
</feature>
<evidence type="ECO:0000256" key="1">
    <source>
        <dbReference type="SAM" id="MobiDB-lite"/>
    </source>
</evidence>
<comment type="caution">
    <text evidence="2">The sequence shown here is derived from an EMBL/GenBank/DDBJ whole genome shotgun (WGS) entry which is preliminary data.</text>
</comment>
<proteinExistence type="predicted"/>
<protein>
    <submittedName>
        <fullName evidence="2">Uncharacterized protein</fullName>
    </submittedName>
</protein>
<reference evidence="2" key="1">
    <citation type="submission" date="2023-10" db="EMBL/GenBank/DDBJ databases">
        <authorList>
            <person name="Chen Y."/>
            <person name="Shah S."/>
            <person name="Dougan E. K."/>
            <person name="Thang M."/>
            <person name="Chan C."/>
        </authorList>
    </citation>
    <scope>NUCLEOTIDE SEQUENCE [LARGE SCALE GENOMIC DNA]</scope>
</reference>
<keyword evidence="3" id="KW-1185">Reference proteome</keyword>
<accession>A0ABN9Q0I1</accession>
<dbReference type="EMBL" id="CAUYUJ010002086">
    <property type="protein sequence ID" value="CAK0799117.1"/>
    <property type="molecule type" value="Genomic_DNA"/>
</dbReference>
<sequence>MAEAVAKERALDATVNVVRVQHKKGHAILDHGEESPAGIRPDQLPLCDFTEGGSEVRHAVDIISEHVGEAPKDDIRECLGRQNPAYGELPEPFRLKDTGGVSYHMSIFAIPLEGGKFAAVKVIEMAEKQEKGFLKGLCVGTPQMISWGEIGGSNAHHNLKAFQCMIEGLGGFQARALGLAPSSKEGGELDEDAIEAGFDYIYDEGPRHTEKLTQLKWIAKRTRKQANCPIAGWRDGLAKEALRQLAQADAFAAAQTFFGMTMADYEMYMVDLGARLVASRKLKGNLCLGKAGIGKSPYIKSLTMRLSHQARIDATGRTEEALNGSYRVCSEMDLFRGRPGLVDTPDIFDDGDSSTRRPRVLKAFGDIASAEAGAVARWTGRRRAKGQPRALLGNKYDQRVEPGPQGAPSSKNGAETITHEQLMSLIRPAWPIDMLFPDQVAVLKRINFVVQTDLWLYIRFATEDEVPAHKFPVPEKRTWIRKTSGPKFGAILEGAAGVPDGHKPIGPTWTRSDAPLDVSQAAEAFNDKQRVTEFLRDEHREASPDPFADGFRCDRRGADSDDCEGDEDDDPLRGTLSQELERLRGLHLAGAIALVEFNSLKKSAIGELAPAKKEKGNAKQERARRTPIKKVPAGATIKGEPAGAPASAGGVTASPVDKETMKAIFPGVVAIDSDSD</sequence>
<feature type="compositionally biased region" description="Low complexity" evidence="1">
    <location>
        <begin position="641"/>
        <end position="653"/>
    </location>
</feature>
<evidence type="ECO:0000313" key="3">
    <source>
        <dbReference type="Proteomes" id="UP001189429"/>
    </source>
</evidence>
<evidence type="ECO:0000313" key="2">
    <source>
        <dbReference type="EMBL" id="CAK0799117.1"/>
    </source>
</evidence>